<dbReference type="EMBL" id="LT607411">
    <property type="protein sequence ID" value="SCF25574.1"/>
    <property type="molecule type" value="Genomic_DNA"/>
</dbReference>
<dbReference type="PANTHER" id="PTHR30244">
    <property type="entry name" value="TRANSAMINASE"/>
    <property type="match status" value="1"/>
</dbReference>
<dbReference type="AlphaFoldDB" id="A0A1C4YY18"/>
<dbReference type="PANTHER" id="PTHR30244:SF34">
    <property type="entry name" value="DTDP-4-AMINO-4,6-DIDEOXYGALACTOSE TRANSAMINASE"/>
    <property type="match status" value="1"/>
</dbReference>
<dbReference type="InterPro" id="IPR015421">
    <property type="entry name" value="PyrdxlP-dep_Trfase_major"/>
</dbReference>
<dbReference type="GO" id="GO:0030170">
    <property type="term" value="F:pyridoxal phosphate binding"/>
    <property type="evidence" value="ECO:0007669"/>
    <property type="project" value="TreeGrafter"/>
</dbReference>
<accession>A0A1C4YY18</accession>
<evidence type="ECO:0000256" key="4">
    <source>
        <dbReference type="RuleBase" id="RU004508"/>
    </source>
</evidence>
<protein>
    <submittedName>
        <fullName evidence="5">Perosamine synthetase</fullName>
    </submittedName>
</protein>
<dbReference type="CDD" id="cd00616">
    <property type="entry name" value="AHBA_syn"/>
    <property type="match status" value="1"/>
</dbReference>
<dbReference type="Gene3D" id="3.90.1150.10">
    <property type="entry name" value="Aspartate Aminotransferase, domain 1"/>
    <property type="match status" value="1"/>
</dbReference>
<keyword evidence="3 4" id="KW-0663">Pyridoxal phosphate</keyword>
<dbReference type="GO" id="GO:0000271">
    <property type="term" value="P:polysaccharide biosynthetic process"/>
    <property type="evidence" value="ECO:0007669"/>
    <property type="project" value="TreeGrafter"/>
</dbReference>
<dbReference type="Gene3D" id="3.40.640.10">
    <property type="entry name" value="Type I PLP-dependent aspartate aminotransferase-like (Major domain)"/>
    <property type="match status" value="1"/>
</dbReference>
<sequence length="380" mass="40430">MTEVTRRIQVMVPMLGEEEEQAAVAAIRSGWVAQGPGVARFEREFATAVEAGHGIAVSSCTAALHLALVLHGIGPGDEVVVPSLSFIATANAVRHAGAEPVFADVDLATGNLTVETIDAVRTSRTRAVIAVHQGGVPFDVRALRSAAVSWGVPLIEDAACAAGSTAYGRSVGSGSTISAWSFHPRKLLTTGEGGMITVDSPEAAGRLRRLREHGMNVSAADRHASAQPVLESYLESAFNYRMTDIQAAIGLVQLGRLPALVGHRRILAARYHQLLADIEGLTPVRDPEYGETNFQSFWVLIDPEYGTGRDEVLAELAANGVSARRGIMAAHLEPAYADVAPGPLPVTERLTRDSFILPLHHALTEDDQDHIVAVLRKLAS</sequence>
<name>A0A1C4YY18_MICVI</name>
<evidence type="ECO:0000313" key="6">
    <source>
        <dbReference type="Proteomes" id="UP000198242"/>
    </source>
</evidence>
<feature type="active site" description="Proton acceptor" evidence="2">
    <location>
        <position position="186"/>
    </location>
</feature>
<reference evidence="6" key="1">
    <citation type="submission" date="2016-06" db="EMBL/GenBank/DDBJ databases">
        <authorList>
            <person name="Varghese N."/>
            <person name="Submissions Spin"/>
        </authorList>
    </citation>
    <scope>NUCLEOTIDE SEQUENCE [LARGE SCALE GENOMIC DNA]</scope>
    <source>
        <strain evidence="6">DSM 43909</strain>
    </source>
</reference>
<dbReference type="Proteomes" id="UP000198242">
    <property type="component" value="Chromosome I"/>
</dbReference>
<comment type="cofactor">
    <cofactor evidence="1">
        <name>pyridoxal 5'-phosphate</name>
        <dbReference type="ChEBI" id="CHEBI:597326"/>
    </cofactor>
</comment>
<dbReference type="GO" id="GO:0008483">
    <property type="term" value="F:transaminase activity"/>
    <property type="evidence" value="ECO:0007669"/>
    <property type="project" value="TreeGrafter"/>
</dbReference>
<comment type="similarity">
    <text evidence="4">Belongs to the DegT/DnrJ/EryC1 family.</text>
</comment>
<gene>
    <name evidence="5" type="ORF">GA0074695_4852</name>
</gene>
<dbReference type="InterPro" id="IPR015422">
    <property type="entry name" value="PyrdxlP-dep_Trfase_small"/>
</dbReference>
<dbReference type="InterPro" id="IPR015424">
    <property type="entry name" value="PyrdxlP-dep_Trfase"/>
</dbReference>
<dbReference type="InterPro" id="IPR000653">
    <property type="entry name" value="DegT/StrS_aminotransferase"/>
</dbReference>
<evidence type="ECO:0000256" key="3">
    <source>
        <dbReference type="PIRSR" id="PIRSR000390-2"/>
    </source>
</evidence>
<evidence type="ECO:0000313" key="5">
    <source>
        <dbReference type="EMBL" id="SCF25574.1"/>
    </source>
</evidence>
<feature type="modified residue" description="N6-(pyridoxal phosphate)lysine" evidence="3">
    <location>
        <position position="186"/>
    </location>
</feature>
<dbReference type="PIRSF" id="PIRSF000390">
    <property type="entry name" value="PLP_StrS"/>
    <property type="match status" value="1"/>
</dbReference>
<organism evidence="5 6">
    <name type="scientific">Micromonospora viridifaciens</name>
    <dbReference type="NCBI Taxonomy" id="1881"/>
    <lineage>
        <taxon>Bacteria</taxon>
        <taxon>Bacillati</taxon>
        <taxon>Actinomycetota</taxon>
        <taxon>Actinomycetes</taxon>
        <taxon>Micromonosporales</taxon>
        <taxon>Micromonosporaceae</taxon>
        <taxon>Micromonospora</taxon>
    </lineage>
</organism>
<proteinExistence type="inferred from homology"/>
<dbReference type="RefSeq" id="WP_231934719.1">
    <property type="nucleotide sequence ID" value="NZ_LT607411.1"/>
</dbReference>
<dbReference type="SUPFAM" id="SSF53383">
    <property type="entry name" value="PLP-dependent transferases"/>
    <property type="match status" value="1"/>
</dbReference>
<evidence type="ECO:0000256" key="1">
    <source>
        <dbReference type="ARBA" id="ARBA00001933"/>
    </source>
</evidence>
<keyword evidence="6" id="KW-1185">Reference proteome</keyword>
<dbReference type="Pfam" id="PF01041">
    <property type="entry name" value="DegT_DnrJ_EryC1"/>
    <property type="match status" value="1"/>
</dbReference>
<evidence type="ECO:0000256" key="2">
    <source>
        <dbReference type="PIRSR" id="PIRSR000390-1"/>
    </source>
</evidence>